<comment type="caution">
    <text evidence="14">The sequence shown here is derived from an EMBL/GenBank/DDBJ whole genome shotgun (WGS) entry which is preliminary data.</text>
</comment>
<evidence type="ECO:0000256" key="11">
    <source>
        <dbReference type="ARBA" id="ARBA00048336"/>
    </source>
</evidence>
<evidence type="ECO:0000256" key="8">
    <source>
        <dbReference type="ARBA" id="ARBA00022912"/>
    </source>
</evidence>
<keyword evidence="15" id="KW-1185">Reference proteome</keyword>
<evidence type="ECO:0000256" key="1">
    <source>
        <dbReference type="ARBA" id="ARBA00001936"/>
    </source>
</evidence>
<dbReference type="Gene3D" id="3.60.40.10">
    <property type="entry name" value="PPM-type phosphatase domain"/>
    <property type="match status" value="1"/>
</dbReference>
<evidence type="ECO:0000256" key="4">
    <source>
        <dbReference type="ARBA" id="ARBA00013081"/>
    </source>
</evidence>
<keyword evidence="7" id="KW-0460">Magnesium</keyword>
<evidence type="ECO:0000256" key="6">
    <source>
        <dbReference type="ARBA" id="ARBA00022801"/>
    </source>
</evidence>
<evidence type="ECO:0000256" key="2">
    <source>
        <dbReference type="ARBA" id="ARBA00001946"/>
    </source>
</evidence>
<dbReference type="Proteomes" id="UP001567538">
    <property type="component" value="Unassembled WGS sequence"/>
</dbReference>
<dbReference type="InterPro" id="IPR001932">
    <property type="entry name" value="PPM-type_phosphatase-like_dom"/>
</dbReference>
<name>A0ABD1IJE8_SALDI</name>
<dbReference type="EC" id="3.1.3.16" evidence="4"/>
<dbReference type="InterPro" id="IPR036457">
    <property type="entry name" value="PPM-type-like_dom_sf"/>
</dbReference>
<feature type="region of interest" description="Disordered" evidence="12">
    <location>
        <begin position="380"/>
        <end position="453"/>
    </location>
</feature>
<comment type="catalytic activity">
    <reaction evidence="11">
        <text>O-phospho-L-threonyl-[protein] + H2O = L-threonyl-[protein] + phosphate</text>
        <dbReference type="Rhea" id="RHEA:47004"/>
        <dbReference type="Rhea" id="RHEA-COMP:11060"/>
        <dbReference type="Rhea" id="RHEA-COMP:11605"/>
        <dbReference type="ChEBI" id="CHEBI:15377"/>
        <dbReference type="ChEBI" id="CHEBI:30013"/>
        <dbReference type="ChEBI" id="CHEBI:43474"/>
        <dbReference type="ChEBI" id="CHEBI:61977"/>
        <dbReference type="EC" id="3.1.3.16"/>
    </reaction>
</comment>
<feature type="domain" description="PPM-type phosphatase" evidence="13">
    <location>
        <begin position="66"/>
        <end position="370"/>
    </location>
</feature>
<dbReference type="Pfam" id="PF00481">
    <property type="entry name" value="PP2C"/>
    <property type="match status" value="1"/>
</dbReference>
<evidence type="ECO:0000313" key="15">
    <source>
        <dbReference type="Proteomes" id="UP001567538"/>
    </source>
</evidence>
<dbReference type="InterPro" id="IPR015655">
    <property type="entry name" value="PP2C"/>
</dbReference>
<dbReference type="EMBL" id="JBEAFC010000002">
    <property type="protein sequence ID" value="KAL1567683.1"/>
    <property type="molecule type" value="Genomic_DNA"/>
</dbReference>
<evidence type="ECO:0000256" key="10">
    <source>
        <dbReference type="ARBA" id="ARBA00047761"/>
    </source>
</evidence>
<feature type="compositionally biased region" description="Polar residues" evidence="12">
    <location>
        <begin position="384"/>
        <end position="398"/>
    </location>
</feature>
<dbReference type="PROSITE" id="PS51746">
    <property type="entry name" value="PPM_2"/>
    <property type="match status" value="1"/>
</dbReference>
<evidence type="ECO:0000256" key="9">
    <source>
        <dbReference type="ARBA" id="ARBA00023211"/>
    </source>
</evidence>
<dbReference type="AlphaFoldDB" id="A0ABD1IJE8"/>
<evidence type="ECO:0000256" key="5">
    <source>
        <dbReference type="ARBA" id="ARBA00022723"/>
    </source>
</evidence>
<reference evidence="14 15" key="1">
    <citation type="submission" date="2024-06" db="EMBL/GenBank/DDBJ databases">
        <title>A chromosome level genome sequence of Diviner's sage (Salvia divinorum).</title>
        <authorList>
            <person name="Ford S.A."/>
            <person name="Ro D.-K."/>
            <person name="Ness R.W."/>
            <person name="Phillips M.A."/>
        </authorList>
    </citation>
    <scope>NUCLEOTIDE SEQUENCE [LARGE SCALE GENOMIC DNA]</scope>
    <source>
        <strain evidence="14">SAF-2024a</strain>
        <tissue evidence="14">Leaf</tissue>
    </source>
</reference>
<evidence type="ECO:0000256" key="3">
    <source>
        <dbReference type="ARBA" id="ARBA00006702"/>
    </source>
</evidence>
<protein>
    <recommendedName>
        <fullName evidence="4">protein-serine/threonine phosphatase</fullName>
        <ecNumber evidence="4">3.1.3.16</ecNumber>
    </recommendedName>
</protein>
<comment type="similarity">
    <text evidence="3">Belongs to the PP2C family.</text>
</comment>
<keyword evidence="6" id="KW-0378">Hydrolase</keyword>
<organism evidence="14 15">
    <name type="scientific">Salvia divinorum</name>
    <name type="common">Maria pastora</name>
    <name type="synonym">Diviner's sage</name>
    <dbReference type="NCBI Taxonomy" id="28513"/>
    <lineage>
        <taxon>Eukaryota</taxon>
        <taxon>Viridiplantae</taxon>
        <taxon>Streptophyta</taxon>
        <taxon>Embryophyta</taxon>
        <taxon>Tracheophyta</taxon>
        <taxon>Spermatophyta</taxon>
        <taxon>Magnoliopsida</taxon>
        <taxon>eudicotyledons</taxon>
        <taxon>Gunneridae</taxon>
        <taxon>Pentapetalae</taxon>
        <taxon>asterids</taxon>
        <taxon>lamiids</taxon>
        <taxon>Lamiales</taxon>
        <taxon>Lamiaceae</taxon>
        <taxon>Nepetoideae</taxon>
        <taxon>Mentheae</taxon>
        <taxon>Salviinae</taxon>
        <taxon>Salvia</taxon>
        <taxon>Salvia subgen. Calosphace</taxon>
    </lineage>
</organism>
<dbReference type="GO" id="GO:0004722">
    <property type="term" value="F:protein serine/threonine phosphatase activity"/>
    <property type="evidence" value="ECO:0007669"/>
    <property type="project" value="UniProtKB-EC"/>
</dbReference>
<dbReference type="GO" id="GO:0046872">
    <property type="term" value="F:metal ion binding"/>
    <property type="evidence" value="ECO:0007669"/>
    <property type="project" value="UniProtKB-KW"/>
</dbReference>
<keyword evidence="9" id="KW-0464">Manganese</keyword>
<comment type="cofactor">
    <cofactor evidence="1">
        <name>Mn(2+)</name>
        <dbReference type="ChEBI" id="CHEBI:29035"/>
    </cofactor>
</comment>
<accession>A0ABD1IJE8</accession>
<dbReference type="FunFam" id="3.60.40.10:FF:000026">
    <property type="entry name" value="probable protein phosphatase 2C 52"/>
    <property type="match status" value="1"/>
</dbReference>
<evidence type="ECO:0000313" key="14">
    <source>
        <dbReference type="EMBL" id="KAL1567683.1"/>
    </source>
</evidence>
<comment type="catalytic activity">
    <reaction evidence="10">
        <text>O-phospho-L-seryl-[protein] + H2O = L-seryl-[protein] + phosphate</text>
        <dbReference type="Rhea" id="RHEA:20629"/>
        <dbReference type="Rhea" id="RHEA-COMP:9863"/>
        <dbReference type="Rhea" id="RHEA-COMP:11604"/>
        <dbReference type="ChEBI" id="CHEBI:15377"/>
        <dbReference type="ChEBI" id="CHEBI:29999"/>
        <dbReference type="ChEBI" id="CHEBI:43474"/>
        <dbReference type="ChEBI" id="CHEBI:83421"/>
        <dbReference type="EC" id="3.1.3.16"/>
    </reaction>
</comment>
<evidence type="ECO:0000256" key="12">
    <source>
        <dbReference type="SAM" id="MobiDB-lite"/>
    </source>
</evidence>
<proteinExistence type="inferred from homology"/>
<dbReference type="SMART" id="SM00332">
    <property type="entry name" value="PP2Cc"/>
    <property type="match status" value="1"/>
</dbReference>
<comment type="cofactor">
    <cofactor evidence="2">
        <name>Mg(2+)</name>
        <dbReference type="ChEBI" id="CHEBI:18420"/>
    </cofactor>
</comment>
<keyword evidence="8" id="KW-0904">Protein phosphatase</keyword>
<gene>
    <name evidence="14" type="ORF">AAHA92_03136</name>
</gene>
<keyword evidence="5" id="KW-0479">Metal-binding</keyword>
<evidence type="ECO:0000259" key="13">
    <source>
        <dbReference type="PROSITE" id="PS51746"/>
    </source>
</evidence>
<evidence type="ECO:0000256" key="7">
    <source>
        <dbReference type="ARBA" id="ARBA00022842"/>
    </source>
</evidence>
<sequence length="472" mass="52221">MGGCVSISSQSTFSSRNNGERISPSCLWIDMFRRKRSRRTFSDHGTTLQHLSSVPNRIITNGRSSSSCIFTQQGRKGINQDAMIVWEDFMAEDVTFCGVYDGHGPHGHMVARKVRDTLPLKLSSFMNSSESKKNGSSANCCNGNVKLDVVDPMKDTPVEEGVESLWGDAFLKAYKSMDKELRSHPNLDCFCSGSTAVSVIKQGQNLFIGNIGDSRAILGSKDVNDLMVAIQLTVDLKPDLPKEAERIKRCKGRVFALQDEPEVQRVWLPFDDAPGLAMARAFGDFCLKEYGVISIPEFSHRTLSDRDKFVVLASDGVWDVLSNEEVVEIVSSSPMRSSAARILVENAAREWKAKYPTSKMDDCAVICLFLDGKMDTESDYEEQGFSSATLQSNHSGNIVESDDGQHSEPCLQRNFTVRSSEDNEHYSRAPVGADNGENAGGSEDQNWSGLEGVTRVNSLVQLPRFSEERPRP</sequence>
<dbReference type="CDD" id="cd00143">
    <property type="entry name" value="PP2Cc"/>
    <property type="match status" value="1"/>
</dbReference>
<dbReference type="PANTHER" id="PTHR47992">
    <property type="entry name" value="PROTEIN PHOSPHATASE"/>
    <property type="match status" value="1"/>
</dbReference>
<dbReference type="SUPFAM" id="SSF81606">
    <property type="entry name" value="PP2C-like"/>
    <property type="match status" value="1"/>
</dbReference>